<comment type="caution">
    <text evidence="2">The sequence shown here is derived from an EMBL/GenBank/DDBJ whole genome shotgun (WGS) entry which is preliminary data.</text>
</comment>
<reference evidence="2" key="2">
    <citation type="journal article" date="2014" name="Int. J. Syst. Evol. Microbiol.">
        <title>Complete genome sequence of Corynebacterium casei LMG S-19264T (=DSM 44701T), isolated from a smear-ripened cheese.</title>
        <authorList>
            <consortium name="US DOE Joint Genome Institute (JGI-PGF)"/>
            <person name="Walter F."/>
            <person name="Albersmeier A."/>
            <person name="Kalinowski J."/>
            <person name="Ruckert C."/>
        </authorList>
    </citation>
    <scope>NUCLEOTIDE SEQUENCE</scope>
    <source>
        <strain evidence="2">CGMCC 1.8885</strain>
    </source>
</reference>
<dbReference type="EMBL" id="BMMA01000001">
    <property type="protein sequence ID" value="GGI70310.1"/>
    <property type="molecule type" value="Genomic_DNA"/>
</dbReference>
<evidence type="ECO:0000313" key="2">
    <source>
        <dbReference type="EMBL" id="GGI70310.1"/>
    </source>
</evidence>
<evidence type="ECO:0000313" key="5">
    <source>
        <dbReference type="Proteomes" id="UP000652720"/>
    </source>
</evidence>
<dbReference type="Proteomes" id="UP000652720">
    <property type="component" value="Unassembled WGS sequence"/>
</dbReference>
<organism evidence="2 5">
    <name type="scientific">Deinococcus wulumuqiensis</name>
    <dbReference type="NCBI Taxonomy" id="980427"/>
    <lineage>
        <taxon>Bacteria</taxon>
        <taxon>Thermotogati</taxon>
        <taxon>Deinococcota</taxon>
        <taxon>Deinococci</taxon>
        <taxon>Deinococcales</taxon>
        <taxon>Deinococcaceae</taxon>
        <taxon>Deinococcus</taxon>
    </lineage>
</organism>
<evidence type="ECO:0000256" key="1">
    <source>
        <dbReference type="SAM" id="MobiDB-lite"/>
    </source>
</evidence>
<evidence type="ECO:0000313" key="4">
    <source>
        <dbReference type="Proteomes" id="UP000630135"/>
    </source>
</evidence>
<accession>A0AAV4K0Y8</accession>
<dbReference type="EMBL" id="BMLZ01000012">
    <property type="protein sequence ID" value="GGP29575.1"/>
    <property type="molecule type" value="Genomic_DNA"/>
</dbReference>
<name>A0AAV4K0Y8_9DEIO</name>
<reference evidence="4" key="3">
    <citation type="journal article" date="2019" name="Int. J. Syst. Evol. Microbiol.">
        <title>The Global Catalogue of Microorganisms (GCM) 10K type strain sequencing project: providing services to taxonomists for standard genome sequencing and annotation.</title>
        <authorList>
            <consortium name="The Broad Institute Genomics Platform"/>
            <consortium name="The Broad Institute Genome Sequencing Center for Infectious Disease"/>
            <person name="Wu L."/>
            <person name="Ma J."/>
        </authorList>
    </citation>
    <scope>NUCLEOTIDE SEQUENCE [LARGE SCALE GENOMIC DNA]</scope>
    <source>
        <strain evidence="4">CGMCC 1.8884</strain>
    </source>
</reference>
<keyword evidence="4" id="KW-1185">Reference proteome</keyword>
<dbReference type="Proteomes" id="UP000630135">
    <property type="component" value="Unassembled WGS sequence"/>
</dbReference>
<sequence>MGAAGTLLWARAPPGTALPNTAAHSRVRVRKRRTKKTSREGEEETGNREGKEQPETEQEGREAARSVPA</sequence>
<feature type="compositionally biased region" description="Basic residues" evidence="1">
    <location>
        <begin position="25"/>
        <end position="36"/>
    </location>
</feature>
<protein>
    <submittedName>
        <fullName evidence="2">Uncharacterized protein</fullName>
    </submittedName>
</protein>
<feature type="region of interest" description="Disordered" evidence="1">
    <location>
        <begin position="1"/>
        <end position="69"/>
    </location>
</feature>
<proteinExistence type="predicted"/>
<reference evidence="2" key="4">
    <citation type="submission" date="2023-08" db="EMBL/GenBank/DDBJ databases">
        <authorList>
            <person name="Sun Q."/>
            <person name="Zhou Y."/>
        </authorList>
    </citation>
    <scope>NUCLEOTIDE SEQUENCE</scope>
    <source>
        <strain evidence="3">CGMCC 1.8884</strain>
        <strain evidence="2">CGMCC 1.8885</strain>
    </source>
</reference>
<dbReference type="AlphaFoldDB" id="A0AAV4K0Y8"/>
<feature type="compositionally biased region" description="Basic and acidic residues" evidence="1">
    <location>
        <begin position="37"/>
        <end position="69"/>
    </location>
</feature>
<evidence type="ECO:0000313" key="3">
    <source>
        <dbReference type="EMBL" id="GGP29575.1"/>
    </source>
</evidence>
<gene>
    <name evidence="3" type="ORF">GCM10008021_12260</name>
    <name evidence="2" type="ORF">GCM10010914_00540</name>
</gene>
<reference evidence="3" key="1">
    <citation type="journal article" date="2014" name="Int. J. Syst. Evol. Microbiol.">
        <title>Complete genome of a new Firmicutes species belonging to the dominant human colonic microbiota ('Ruminococcus bicirculans') reveals two chromosomes and a selective capacity to utilize plant glucans.</title>
        <authorList>
            <consortium name="NISC Comparative Sequencing Program"/>
            <person name="Wegmann U."/>
            <person name="Louis P."/>
            <person name="Goesmann A."/>
            <person name="Henrissat B."/>
            <person name="Duncan S.H."/>
            <person name="Flint H.J."/>
        </authorList>
    </citation>
    <scope>NUCLEOTIDE SEQUENCE</scope>
    <source>
        <strain evidence="3">CGMCC 1.8884</strain>
    </source>
</reference>